<proteinExistence type="predicted"/>
<sequence>MFADKQIATIVGRNYLLLNFQPVPNENKGQFNTYFGRQPPQTIKNRA</sequence>
<organism evidence="1 2">
    <name type="scientific">Vibrio variabilis</name>
    <dbReference type="NCBI Taxonomy" id="990271"/>
    <lineage>
        <taxon>Bacteria</taxon>
        <taxon>Pseudomonadati</taxon>
        <taxon>Pseudomonadota</taxon>
        <taxon>Gammaproteobacteria</taxon>
        <taxon>Vibrionales</taxon>
        <taxon>Vibrionaceae</taxon>
        <taxon>Vibrio</taxon>
    </lineage>
</organism>
<dbReference type="EMBL" id="BBMS01000061">
    <property type="protein sequence ID" value="GAL29309.1"/>
    <property type="molecule type" value="Genomic_DNA"/>
</dbReference>
<evidence type="ECO:0000313" key="1">
    <source>
        <dbReference type="EMBL" id="GAL29309.1"/>
    </source>
</evidence>
<dbReference type="Proteomes" id="UP000029223">
    <property type="component" value="Unassembled WGS sequence"/>
</dbReference>
<name>A0ABQ0JKM5_9VIBR</name>
<comment type="caution">
    <text evidence="1">The sequence shown here is derived from an EMBL/GenBank/DDBJ whole genome shotgun (WGS) entry which is preliminary data.</text>
</comment>
<accession>A0ABQ0JKM5</accession>
<gene>
    <name evidence="1" type="ORF">JCM19239_3506</name>
</gene>
<reference evidence="2" key="2">
    <citation type="submission" date="2014-09" db="EMBL/GenBank/DDBJ databases">
        <authorList>
            <consortium name="NBRP consortium"/>
            <person name="Sawabe T."/>
            <person name="Meirelles P."/>
            <person name="Nakanishi M."/>
            <person name="Sayaka M."/>
            <person name="Hattori M."/>
            <person name="Ohkuma M."/>
        </authorList>
    </citation>
    <scope>NUCLEOTIDE SEQUENCE [LARGE SCALE GENOMIC DNA]</scope>
    <source>
        <strain evidence="2">JCM 19239</strain>
    </source>
</reference>
<evidence type="ECO:0000313" key="2">
    <source>
        <dbReference type="Proteomes" id="UP000029223"/>
    </source>
</evidence>
<keyword evidence="2" id="KW-1185">Reference proteome</keyword>
<protein>
    <submittedName>
        <fullName evidence="1">Uncharacterized protein</fullName>
    </submittedName>
</protein>
<reference evidence="2" key="1">
    <citation type="submission" date="2014-09" db="EMBL/GenBank/DDBJ databases">
        <title>Vibrio variabilis JCM 19239. (C206) whole genome shotgun sequence.</title>
        <authorList>
            <person name="Sawabe T."/>
            <person name="Meirelles P."/>
            <person name="Nakanishi M."/>
            <person name="Sayaka M."/>
            <person name="Hattori M."/>
            <person name="Ohkuma M."/>
        </authorList>
    </citation>
    <scope>NUCLEOTIDE SEQUENCE [LARGE SCALE GENOMIC DNA]</scope>
    <source>
        <strain evidence="2">JCM 19239</strain>
    </source>
</reference>